<dbReference type="EMBL" id="SHNP01000003">
    <property type="protein sequence ID" value="MCX2974091.1"/>
    <property type="molecule type" value="Genomic_DNA"/>
</dbReference>
<organism evidence="3 4">
    <name type="scientific">Candidatus Seongchinamella marina</name>
    <dbReference type="NCBI Taxonomy" id="2518990"/>
    <lineage>
        <taxon>Bacteria</taxon>
        <taxon>Pseudomonadati</taxon>
        <taxon>Pseudomonadota</taxon>
        <taxon>Gammaproteobacteria</taxon>
        <taxon>Cellvibrionales</taxon>
        <taxon>Halieaceae</taxon>
        <taxon>Seongchinamella</taxon>
    </lineage>
</organism>
<dbReference type="InterPro" id="IPR036291">
    <property type="entry name" value="NAD(P)-bd_dom_sf"/>
</dbReference>
<evidence type="ECO:0000256" key="1">
    <source>
        <dbReference type="ARBA" id="ARBA00006484"/>
    </source>
</evidence>
<gene>
    <name evidence="3" type="ORF">EYC87_10915</name>
</gene>
<dbReference type="Gene3D" id="3.40.50.720">
    <property type="entry name" value="NAD(P)-binding Rossmann-like Domain"/>
    <property type="match status" value="1"/>
</dbReference>
<evidence type="ECO:0000256" key="2">
    <source>
        <dbReference type="ARBA" id="ARBA00023002"/>
    </source>
</evidence>
<evidence type="ECO:0000313" key="3">
    <source>
        <dbReference type="EMBL" id="MCX2974091.1"/>
    </source>
</evidence>
<dbReference type="InterPro" id="IPR002347">
    <property type="entry name" value="SDR_fam"/>
</dbReference>
<keyword evidence="2" id="KW-0560">Oxidoreductase</keyword>
<evidence type="ECO:0000313" key="4">
    <source>
        <dbReference type="Proteomes" id="UP001143307"/>
    </source>
</evidence>
<keyword evidence="4" id="KW-1185">Reference proteome</keyword>
<accession>A0ABT3SVR8</accession>
<proteinExistence type="inferred from homology"/>
<reference evidence="3" key="1">
    <citation type="submission" date="2019-02" db="EMBL/GenBank/DDBJ databases">
        <authorList>
            <person name="Li S.-H."/>
        </authorList>
    </citation>
    <scope>NUCLEOTIDE SEQUENCE</scope>
    <source>
        <strain evidence="3">IMCC8485</strain>
    </source>
</reference>
<comment type="similarity">
    <text evidence="1">Belongs to the short-chain dehydrogenases/reductases (SDR) family.</text>
</comment>
<dbReference type="Proteomes" id="UP001143307">
    <property type="component" value="Unassembled WGS sequence"/>
</dbReference>
<dbReference type="RefSeq" id="WP_279252903.1">
    <property type="nucleotide sequence ID" value="NZ_SHNP01000003.1"/>
</dbReference>
<dbReference type="Pfam" id="PF13561">
    <property type="entry name" value="adh_short_C2"/>
    <property type="match status" value="1"/>
</dbReference>
<name>A0ABT3SVR8_9GAMM</name>
<protein>
    <submittedName>
        <fullName evidence="3">SDR family oxidoreductase</fullName>
    </submittedName>
</protein>
<dbReference type="PANTHER" id="PTHR43943">
    <property type="entry name" value="DEHYDROGENASE/REDUCTASE (SDR FAMILY) MEMBER 4"/>
    <property type="match status" value="1"/>
</dbReference>
<sequence length="255" mass="27067">MDLNLNGKRVILSGGSRGIGLAIAARFLEEGANVAFFARGEAGVQAALEELGSKGEFYGDSVDAADTEAVRAWVLKAAQQLGGVDIVINNTSASASIKWNDEAWRNSFNVDLMAAVTMNETALPFLEESDAAAVLQVATVTAFEHHDLSVCPSYGAIKAATVNYSAQLAQNWGDKGIRSNSVSPGPIFIEGGAWDGIKQNYFDLYERDRLAHPSERLGSAEEVANVAVFVCSGAASWINGENVVVDGGFTKRVSF</sequence>
<comment type="caution">
    <text evidence="3">The sequence shown here is derived from an EMBL/GenBank/DDBJ whole genome shotgun (WGS) entry which is preliminary data.</text>
</comment>
<dbReference type="PRINTS" id="PR00081">
    <property type="entry name" value="GDHRDH"/>
</dbReference>
<dbReference type="PANTHER" id="PTHR43943:SF17">
    <property type="entry name" value="3-PHENYLPROPIONATE-DIHYDRODIOL_CINNAMIC ACID-DIHYDRODIOL DEHYDROGENASE"/>
    <property type="match status" value="1"/>
</dbReference>
<dbReference type="SUPFAM" id="SSF51735">
    <property type="entry name" value="NAD(P)-binding Rossmann-fold domains"/>
    <property type="match status" value="1"/>
</dbReference>